<dbReference type="Proteomes" id="UP000250266">
    <property type="component" value="Unassembled WGS sequence"/>
</dbReference>
<reference evidence="2 3" key="1">
    <citation type="journal article" date="2016" name="Nat. Commun.">
        <title>Ectomycorrhizal ecology is imprinted in the genome of the dominant symbiotic fungus Cenococcum geophilum.</title>
        <authorList>
            <consortium name="DOE Joint Genome Institute"/>
            <person name="Peter M."/>
            <person name="Kohler A."/>
            <person name="Ohm R.A."/>
            <person name="Kuo A."/>
            <person name="Krutzmann J."/>
            <person name="Morin E."/>
            <person name="Arend M."/>
            <person name="Barry K.W."/>
            <person name="Binder M."/>
            <person name="Choi C."/>
            <person name="Clum A."/>
            <person name="Copeland A."/>
            <person name="Grisel N."/>
            <person name="Haridas S."/>
            <person name="Kipfer T."/>
            <person name="LaButti K."/>
            <person name="Lindquist E."/>
            <person name="Lipzen A."/>
            <person name="Maire R."/>
            <person name="Meier B."/>
            <person name="Mihaltcheva S."/>
            <person name="Molinier V."/>
            <person name="Murat C."/>
            <person name="Poggeler S."/>
            <person name="Quandt C.A."/>
            <person name="Sperisen C."/>
            <person name="Tritt A."/>
            <person name="Tisserant E."/>
            <person name="Crous P.W."/>
            <person name="Henrissat B."/>
            <person name="Nehls U."/>
            <person name="Egli S."/>
            <person name="Spatafora J.W."/>
            <person name="Grigoriev I.V."/>
            <person name="Martin F.M."/>
        </authorList>
    </citation>
    <scope>NUCLEOTIDE SEQUENCE [LARGE SCALE GENOMIC DNA]</scope>
    <source>
        <strain evidence="2 3">CBS 459.81</strain>
    </source>
</reference>
<feature type="compositionally biased region" description="Basic and acidic residues" evidence="1">
    <location>
        <begin position="83"/>
        <end position="100"/>
    </location>
</feature>
<keyword evidence="3" id="KW-1185">Reference proteome</keyword>
<evidence type="ECO:0000313" key="3">
    <source>
        <dbReference type="Proteomes" id="UP000250266"/>
    </source>
</evidence>
<dbReference type="EMBL" id="KV745524">
    <property type="protein sequence ID" value="OCK74241.1"/>
    <property type="molecule type" value="Genomic_DNA"/>
</dbReference>
<dbReference type="SUPFAM" id="SSF55729">
    <property type="entry name" value="Acyl-CoA N-acyltransferases (Nat)"/>
    <property type="match status" value="1"/>
</dbReference>
<dbReference type="InterPro" id="IPR016181">
    <property type="entry name" value="Acyl_CoA_acyltransferase"/>
</dbReference>
<feature type="compositionally biased region" description="Basic and acidic residues" evidence="1">
    <location>
        <begin position="147"/>
        <end position="156"/>
    </location>
</feature>
<dbReference type="CDD" id="cd04301">
    <property type="entry name" value="NAT_SF"/>
    <property type="match status" value="1"/>
</dbReference>
<name>A0A8E2DYV9_9PEZI</name>
<dbReference type="OrthoDB" id="329272at2759"/>
<dbReference type="GO" id="GO:0006048">
    <property type="term" value="P:UDP-N-acetylglucosamine biosynthetic process"/>
    <property type="evidence" value="ECO:0007669"/>
    <property type="project" value="UniProtKB-UniPathway"/>
</dbReference>
<proteinExistence type="predicted"/>
<accession>A0A8E2DYV9</accession>
<organism evidence="2 3">
    <name type="scientific">Lepidopterella palustris CBS 459.81</name>
    <dbReference type="NCBI Taxonomy" id="1314670"/>
    <lineage>
        <taxon>Eukaryota</taxon>
        <taxon>Fungi</taxon>
        <taxon>Dikarya</taxon>
        <taxon>Ascomycota</taxon>
        <taxon>Pezizomycotina</taxon>
        <taxon>Dothideomycetes</taxon>
        <taxon>Pleosporomycetidae</taxon>
        <taxon>Mytilinidiales</taxon>
        <taxon>Argynnaceae</taxon>
        <taxon>Lepidopterella</taxon>
    </lineage>
</organism>
<evidence type="ECO:0000313" key="2">
    <source>
        <dbReference type="EMBL" id="OCK74241.1"/>
    </source>
</evidence>
<protein>
    <submittedName>
        <fullName evidence="2">Uncharacterized protein</fullName>
    </submittedName>
</protein>
<sequence length="289" mass="32433">MSTEFLTLLPPQGITLSAYDRTKRSSDQPASIPQPFIDAMSVREAVYVDEQGVPLENEMDEDDARSWHWVVYASVGTSSPPPEPKHTKGKESKEEEERRRSSATASRTPVATIRLIPPPHGPNPYLKMGQGHGQRQMQEIGAEEVHAKNHDKHPDAEPSSPTHAHPTEPYLKLGRLATLSAYRKLGLSRLLINAALEWASSHPQYIGRQLSPATMEAAKLLGRVEGEQWKGLTMVHAQTSVEGLWARFGFREELVREDGSVEVAGEGRWWEEGIEHLGMWRRLKIKDSR</sequence>
<dbReference type="Gene3D" id="3.40.630.30">
    <property type="match status" value="1"/>
</dbReference>
<feature type="region of interest" description="Disordered" evidence="1">
    <location>
        <begin position="147"/>
        <end position="168"/>
    </location>
</feature>
<feature type="region of interest" description="Disordered" evidence="1">
    <location>
        <begin position="75"/>
        <end position="123"/>
    </location>
</feature>
<evidence type="ECO:0000256" key="1">
    <source>
        <dbReference type="SAM" id="MobiDB-lite"/>
    </source>
</evidence>
<dbReference type="UniPathway" id="UPA00113">
    <property type="reaction ID" value="UER00529"/>
</dbReference>
<dbReference type="AlphaFoldDB" id="A0A8E2DYV9"/>
<gene>
    <name evidence="2" type="ORF">K432DRAFT_386935</name>
</gene>